<organism evidence="3 4">
    <name type="scientific">Luteimonas granuli</name>
    <dbReference type="NCBI Taxonomy" id="1176533"/>
    <lineage>
        <taxon>Bacteria</taxon>
        <taxon>Pseudomonadati</taxon>
        <taxon>Pseudomonadota</taxon>
        <taxon>Gammaproteobacteria</taxon>
        <taxon>Lysobacterales</taxon>
        <taxon>Lysobacteraceae</taxon>
        <taxon>Luteimonas</taxon>
    </lineage>
</organism>
<evidence type="ECO:0000313" key="4">
    <source>
        <dbReference type="Proteomes" id="UP000316584"/>
    </source>
</evidence>
<dbReference type="SUPFAM" id="SSF48452">
    <property type="entry name" value="TPR-like"/>
    <property type="match status" value="1"/>
</dbReference>
<dbReference type="OrthoDB" id="6054506at2"/>
<dbReference type="Proteomes" id="UP000316584">
    <property type="component" value="Chromosome"/>
</dbReference>
<evidence type="ECO:0000256" key="1">
    <source>
        <dbReference type="SAM" id="MobiDB-lite"/>
    </source>
</evidence>
<keyword evidence="2" id="KW-1133">Transmembrane helix</keyword>
<sequence>MSLVYDALKQQGDPALPGRPAPRASWWARQSPRRREGLLLAAGAVLAAPLAFLAASALSRPESTPASTAIGSTPPASTGIEPAPPAVAAAAAPAVTGGAPEAGATAPAYDHDAGAMAPPADVPTATAAGQQVAEAGEPTPQDTVPEAAPDAPGSQLVPAAAPHAATGPALPAQSAPSAPSAAPINIKVEQRASARAQGTGGNEVDVRHSVRAIEAAVAAGDFDAARQALASLESMLHADSLTLLRMRAWVAHGSEDMAAAEQLYRRIAERVPDDINAGVNIALLDARRGDVADARSRLRRLSNRHSRSPQVARALAELDALPQ</sequence>
<dbReference type="EMBL" id="CP042218">
    <property type="protein sequence ID" value="QDW67460.1"/>
    <property type="molecule type" value="Genomic_DNA"/>
</dbReference>
<dbReference type="AlphaFoldDB" id="A0A518N6D1"/>
<gene>
    <name evidence="3" type="ORF">FPZ22_11700</name>
</gene>
<reference evidence="3 4" key="1">
    <citation type="submission" date="2019-07" db="EMBL/GenBank/DDBJ databases">
        <title>Full genome sequence of Luteimonas sp. Gr-4.</title>
        <authorList>
            <person name="Im W.-T."/>
        </authorList>
    </citation>
    <scope>NUCLEOTIDE SEQUENCE [LARGE SCALE GENOMIC DNA]</scope>
    <source>
        <strain evidence="3 4">Gr-4</strain>
    </source>
</reference>
<dbReference type="Gene3D" id="1.25.40.10">
    <property type="entry name" value="Tetratricopeptide repeat domain"/>
    <property type="match status" value="1"/>
</dbReference>
<keyword evidence="2" id="KW-0812">Transmembrane</keyword>
<evidence type="ECO:0000313" key="3">
    <source>
        <dbReference type="EMBL" id="QDW67460.1"/>
    </source>
</evidence>
<dbReference type="KEGG" id="lug:FPZ22_11700"/>
<dbReference type="InterPro" id="IPR011990">
    <property type="entry name" value="TPR-like_helical_dom_sf"/>
</dbReference>
<evidence type="ECO:0008006" key="5">
    <source>
        <dbReference type="Google" id="ProtNLM"/>
    </source>
</evidence>
<feature type="compositionally biased region" description="Low complexity" evidence="1">
    <location>
        <begin position="115"/>
        <end position="128"/>
    </location>
</feature>
<keyword evidence="2" id="KW-0472">Membrane</keyword>
<feature type="transmembrane region" description="Helical" evidence="2">
    <location>
        <begin position="38"/>
        <end position="58"/>
    </location>
</feature>
<feature type="region of interest" description="Disordered" evidence="1">
    <location>
        <begin position="102"/>
        <end position="180"/>
    </location>
</feature>
<feature type="compositionally biased region" description="Polar residues" evidence="1">
    <location>
        <begin position="62"/>
        <end position="76"/>
    </location>
</feature>
<dbReference type="Pfam" id="PF14559">
    <property type="entry name" value="TPR_19"/>
    <property type="match status" value="1"/>
</dbReference>
<protein>
    <recommendedName>
        <fullName evidence="5">Tetratricopeptide repeat protein</fullName>
    </recommendedName>
</protein>
<accession>A0A518N6D1</accession>
<dbReference type="RefSeq" id="WP_144893169.1">
    <property type="nucleotide sequence ID" value="NZ_CP042218.1"/>
</dbReference>
<proteinExistence type="predicted"/>
<feature type="compositionally biased region" description="Low complexity" evidence="1">
    <location>
        <begin position="158"/>
        <end position="180"/>
    </location>
</feature>
<keyword evidence="4" id="KW-1185">Reference proteome</keyword>
<feature type="region of interest" description="Disordered" evidence="1">
    <location>
        <begin position="62"/>
        <end position="83"/>
    </location>
</feature>
<evidence type="ECO:0000256" key="2">
    <source>
        <dbReference type="SAM" id="Phobius"/>
    </source>
</evidence>
<name>A0A518N6D1_9GAMM</name>